<protein>
    <submittedName>
        <fullName evidence="6">D-alanine--D-alanine ligase</fullName>
    </submittedName>
</protein>
<sequence length="677" mass="77601">MVLFRKRSRGEWAGMIDEVHTDEPPDSKRKAKHRDKRTIGPVPNLEEHVKSDWWRGIFNRLYLKTDGDVVDDPGITEREIDRIARVLHLQPHERVLDLCCGQGRHTLELARRGYNAEGLDQSHYLIQRARSTAKKEGLPIRFREGDARRLPYRTDTYDVVLILGNSFGYFDSVEEDLRILTEIRRILKPWGRVLLDVADGEYLREHFQPRSWEWIDDAMFVCRERSLSFDEQRLISREVITDVEKGVVADQFYAEHLYTPEALRRLLERAGFSGIAFQEIATESQRNQDLGMMERRHIVTAHVRKEWSATKTKGREKAKHVAVLLGDPARPDALKPSCAFDDDDFYTIDQMKAALRELSGYQFTYHSKHETLIQDLPRLKGKVDYVFNLCDEGFNNDPRKELHVPALLEMYGIPYTGAGPQSLAFCYDKSLVRGIAKEMGIPVPDACFITPGDRTYDVGMKFPAIVKPNAGDSSYGITQKSIAHTIEELADIITSLRTTLGYDCSLLVEEFLTGKDISVGIIGNPSGYSMVLPVIEEDYSALPPDLPRICGYEAKWLPDSPYWKVTSKPADLPEGTEKMIVRCCLALFERLECRDYCRFDWRLDEHGNPKLLEVNPNPGWCWDGHLARMAKYAGLNYSEMLGRILKAAEERFGMEPERDARETGEERLPFDLSQETA</sequence>
<dbReference type="CDD" id="cd02440">
    <property type="entry name" value="AdoMet_MTases"/>
    <property type="match status" value="1"/>
</dbReference>
<keyword evidence="3" id="KW-0067">ATP-binding</keyword>
<dbReference type="PROSITE" id="PS50975">
    <property type="entry name" value="ATP_GRASP"/>
    <property type="match status" value="1"/>
</dbReference>
<dbReference type="Pfam" id="PF13649">
    <property type="entry name" value="Methyltransf_25"/>
    <property type="match status" value="1"/>
</dbReference>
<dbReference type="GO" id="GO:0016874">
    <property type="term" value="F:ligase activity"/>
    <property type="evidence" value="ECO:0007669"/>
    <property type="project" value="UniProtKB-KW"/>
</dbReference>
<evidence type="ECO:0000313" key="6">
    <source>
        <dbReference type="EMBL" id="BBL67604.1"/>
    </source>
</evidence>
<dbReference type="PANTHER" id="PTHR23132:SF23">
    <property type="entry name" value="D-ALANINE--D-ALANINE LIGASE B"/>
    <property type="match status" value="1"/>
</dbReference>
<dbReference type="Pfam" id="PF07478">
    <property type="entry name" value="Dala_Dala_lig_C"/>
    <property type="match status" value="1"/>
</dbReference>
<evidence type="ECO:0000256" key="2">
    <source>
        <dbReference type="ARBA" id="ARBA00022598"/>
    </source>
</evidence>
<dbReference type="EMBL" id="AP019781">
    <property type="protein sequence ID" value="BBL67604.1"/>
    <property type="molecule type" value="Genomic_DNA"/>
</dbReference>
<dbReference type="InterPro" id="IPR011095">
    <property type="entry name" value="Dala_Dala_lig_C"/>
</dbReference>
<dbReference type="Proteomes" id="UP000824969">
    <property type="component" value="Chromosome"/>
</dbReference>
<feature type="region of interest" description="Disordered" evidence="4">
    <location>
        <begin position="17"/>
        <end position="36"/>
    </location>
</feature>
<feature type="compositionally biased region" description="Basic and acidic residues" evidence="4">
    <location>
        <begin position="654"/>
        <end position="669"/>
    </location>
</feature>
<dbReference type="InterPro" id="IPR041698">
    <property type="entry name" value="Methyltransf_25"/>
</dbReference>
<proteinExistence type="inferred from homology"/>
<comment type="similarity">
    <text evidence="1">Belongs to the D-alanine--D-alanine ligase family.</text>
</comment>
<feature type="domain" description="ATP-grasp" evidence="5">
    <location>
        <begin position="433"/>
        <end position="646"/>
    </location>
</feature>
<evidence type="ECO:0000256" key="1">
    <source>
        <dbReference type="ARBA" id="ARBA00010871"/>
    </source>
</evidence>
<evidence type="ECO:0000256" key="3">
    <source>
        <dbReference type="PROSITE-ProRule" id="PRU00409"/>
    </source>
</evidence>
<accession>A0ABM7H4A9</accession>
<dbReference type="PANTHER" id="PTHR23132">
    <property type="entry name" value="D-ALANINE--D-ALANINE LIGASE"/>
    <property type="match status" value="1"/>
</dbReference>
<keyword evidence="7" id="KW-1185">Reference proteome</keyword>
<evidence type="ECO:0000256" key="4">
    <source>
        <dbReference type="SAM" id="MobiDB-lite"/>
    </source>
</evidence>
<name>A0ABM7H4A9_9EURY</name>
<gene>
    <name evidence="6" type="ORF">MchiMG62_07850</name>
</gene>
<evidence type="ECO:0000259" key="5">
    <source>
        <dbReference type="PROSITE" id="PS50975"/>
    </source>
</evidence>
<feature type="region of interest" description="Disordered" evidence="4">
    <location>
        <begin position="654"/>
        <end position="677"/>
    </location>
</feature>
<organism evidence="6 7">
    <name type="scientific">Methanoculleus chikugoensis</name>
    <dbReference type="NCBI Taxonomy" id="118126"/>
    <lineage>
        <taxon>Archaea</taxon>
        <taxon>Methanobacteriati</taxon>
        <taxon>Methanobacteriota</taxon>
        <taxon>Stenosarchaea group</taxon>
        <taxon>Methanomicrobia</taxon>
        <taxon>Methanomicrobiales</taxon>
        <taxon>Methanomicrobiaceae</taxon>
        <taxon>Methanoculleus</taxon>
    </lineage>
</organism>
<keyword evidence="2 6" id="KW-0436">Ligase</keyword>
<reference evidence="6 7" key="1">
    <citation type="submission" date="2019-06" db="EMBL/GenBank/DDBJ databases">
        <title>Complete genome sequence of Methanoculleus chikugoensis strain MG62.</title>
        <authorList>
            <person name="Asakawa S."/>
            <person name="Dianou D."/>
        </authorList>
    </citation>
    <scope>NUCLEOTIDE SEQUENCE [LARGE SCALE GENOMIC DNA]</scope>
    <source>
        <strain evidence="6 7">MG62</strain>
    </source>
</reference>
<feature type="compositionally biased region" description="Basic and acidic residues" evidence="4">
    <location>
        <begin position="17"/>
        <end position="28"/>
    </location>
</feature>
<evidence type="ECO:0000313" key="7">
    <source>
        <dbReference type="Proteomes" id="UP000824969"/>
    </source>
</evidence>
<keyword evidence="3" id="KW-0547">Nucleotide-binding</keyword>
<dbReference type="InterPro" id="IPR011761">
    <property type="entry name" value="ATP-grasp"/>
</dbReference>